<dbReference type="InterPro" id="IPR036962">
    <property type="entry name" value="Glyco_hydro_3_N_sf"/>
</dbReference>
<dbReference type="InterPro" id="IPR044993">
    <property type="entry name" value="BXL"/>
</dbReference>
<keyword evidence="3" id="KW-0326">Glycosidase</keyword>
<gene>
    <name evidence="7" type="primary">LOC100375243</name>
</gene>
<dbReference type="Pfam" id="PF00933">
    <property type="entry name" value="Glyco_hydro_3"/>
    <property type="match status" value="1"/>
</dbReference>
<dbReference type="Pfam" id="PF01915">
    <property type="entry name" value="Glyco_hydro_3_C"/>
    <property type="match status" value="1"/>
</dbReference>
<reference evidence="7" key="1">
    <citation type="submission" date="2025-08" db="UniProtKB">
        <authorList>
            <consortium name="RefSeq"/>
        </authorList>
    </citation>
    <scope>IDENTIFICATION</scope>
    <source>
        <tissue evidence="7">Testes</tissue>
    </source>
</reference>
<dbReference type="InterPro" id="IPR001764">
    <property type="entry name" value="Glyco_hydro_3_N"/>
</dbReference>
<keyword evidence="6" id="KW-1185">Reference proteome</keyword>
<dbReference type="Gene3D" id="2.60.40.10">
    <property type="entry name" value="Immunoglobulins"/>
    <property type="match status" value="1"/>
</dbReference>
<dbReference type="Gene3D" id="3.40.50.1700">
    <property type="entry name" value="Glycoside hydrolase family 3 C-terminal domain"/>
    <property type="match status" value="1"/>
</dbReference>
<dbReference type="SUPFAM" id="SSF51445">
    <property type="entry name" value="(Trans)glycosidases"/>
    <property type="match status" value="1"/>
</dbReference>
<dbReference type="PRINTS" id="PR00133">
    <property type="entry name" value="GLHYDRLASE3"/>
</dbReference>
<evidence type="ECO:0000313" key="7">
    <source>
        <dbReference type="RefSeq" id="XP_002740190.1"/>
    </source>
</evidence>
<evidence type="ECO:0000256" key="4">
    <source>
        <dbReference type="SAM" id="SignalP"/>
    </source>
</evidence>
<name>A0ABM0GYH5_SACKO</name>
<feature type="chain" id="PRO_5047041769" evidence="4">
    <location>
        <begin position="25"/>
        <end position="763"/>
    </location>
</feature>
<protein>
    <submittedName>
        <fullName evidence="7">Probable beta-D-xylosidase 5-like</fullName>
    </submittedName>
</protein>
<dbReference type="PANTHER" id="PTHR42721:SF42">
    <property type="entry name" value="FIBRONECTIN TYPE III-LIKE DOMAIN-CONTAINING PROTEIN"/>
    <property type="match status" value="1"/>
</dbReference>
<keyword evidence="2" id="KW-0378">Hydrolase</keyword>
<dbReference type="Proteomes" id="UP000694865">
    <property type="component" value="Unplaced"/>
</dbReference>
<evidence type="ECO:0000259" key="5">
    <source>
        <dbReference type="SMART" id="SM01217"/>
    </source>
</evidence>
<dbReference type="Pfam" id="PF14310">
    <property type="entry name" value="Fn3-like"/>
    <property type="match status" value="1"/>
</dbReference>
<dbReference type="InterPro" id="IPR002772">
    <property type="entry name" value="Glyco_hydro_3_C"/>
</dbReference>
<evidence type="ECO:0000313" key="6">
    <source>
        <dbReference type="Proteomes" id="UP000694865"/>
    </source>
</evidence>
<accession>A0ABM0GYH5</accession>
<dbReference type="SMART" id="SM01217">
    <property type="entry name" value="Fn3_like"/>
    <property type="match status" value="1"/>
</dbReference>
<keyword evidence="1 4" id="KW-0732">Signal</keyword>
<proteinExistence type="predicted"/>
<evidence type="ECO:0000256" key="1">
    <source>
        <dbReference type="ARBA" id="ARBA00022729"/>
    </source>
</evidence>
<dbReference type="InterPro" id="IPR036881">
    <property type="entry name" value="Glyco_hydro_3_C_sf"/>
</dbReference>
<organism evidence="6 7">
    <name type="scientific">Saccoglossus kowalevskii</name>
    <name type="common">Acorn worm</name>
    <dbReference type="NCBI Taxonomy" id="10224"/>
    <lineage>
        <taxon>Eukaryota</taxon>
        <taxon>Metazoa</taxon>
        <taxon>Hemichordata</taxon>
        <taxon>Enteropneusta</taxon>
        <taxon>Harrimaniidae</taxon>
        <taxon>Saccoglossus</taxon>
    </lineage>
</organism>
<evidence type="ECO:0000256" key="2">
    <source>
        <dbReference type="ARBA" id="ARBA00022801"/>
    </source>
</evidence>
<dbReference type="Gene3D" id="3.20.20.300">
    <property type="entry name" value="Glycoside hydrolase, family 3, N-terminal domain"/>
    <property type="match status" value="1"/>
</dbReference>
<dbReference type="InterPro" id="IPR013783">
    <property type="entry name" value="Ig-like_fold"/>
</dbReference>
<dbReference type="RefSeq" id="XP_002740190.1">
    <property type="nucleotide sequence ID" value="XM_002740144.1"/>
</dbReference>
<dbReference type="SUPFAM" id="SSF52279">
    <property type="entry name" value="Beta-D-glucan exohydrolase, C-terminal domain"/>
    <property type="match status" value="1"/>
</dbReference>
<dbReference type="GeneID" id="100375243"/>
<dbReference type="InterPro" id="IPR017853">
    <property type="entry name" value="GH"/>
</dbReference>
<feature type="domain" description="Fibronectin type III-like" evidence="5">
    <location>
        <begin position="654"/>
        <end position="721"/>
    </location>
</feature>
<sequence>MAALTDITMMLLVIHLVSFPLISAAYPFQNTSLSWEERVDDLVSRLTLDEMVLQMARTSPAPPIDRLGIKPYVWNSECLHGVVPPDGLATAFPQSIGLAASFSPDLLSDVAKAIGLEVRAKHNDYVQRGVYQEHTGLSCFSPVINIARHPLWGRNQETYGEDPFLIGELGSAYVRGLQGDHPRYVLANAGCKHFDVHGGPEDIPVSRFSFDAKVFERDWQMTFLPAFHECVKAGVYSVMCSYNRINEVPACANTRLLTDILRKEWGFDGYVVSDEGAVEFIMTSHHYTDSIVDTVASAVNAGCNLDLAFPVGDGMYIKIGDAVTAGKIKEKTVVERVKPLFYTRMRLGEFDPPELNPYANLNLSVVQSEEHRELAVKAALQSFVLLNFVLLKREGRVLPLDTLVNKLAVIGPFADNPSYLFGDYSPNPDKEFVVTPCKGLSNAARDTRCTPGCLTAPCTTYFSEMVKAAVTGADLIVVCLGTGVKIEAEFVDRSDLSLPGKQFQLLQDVVKYANGKPIILLLFNAGPLDIVWAVENPAIQVIVACFFPSQATGDALYRMFMNTHGVDTGNGNPGGRLPITWPRSMNQVPPMTNYTMEGRTYRYFNGDPLFPFGYGLSYGSFSYSSLVIWPSTIPACNGVKVSVTVYKLGPGGDEVTQVYMSWNNASVVVPKLQLVAFKRFYLETNGVTEVHFTIAPRMMAVYTDQWVIEPGVYTVYVGGQQPNQATKVPSNILEEKFTITDPITPLSDCKTANNKPSQGFLRK</sequence>
<feature type="signal peptide" evidence="4">
    <location>
        <begin position="1"/>
        <end position="24"/>
    </location>
</feature>
<dbReference type="PANTHER" id="PTHR42721">
    <property type="entry name" value="SUGAR HYDROLASE-RELATED"/>
    <property type="match status" value="1"/>
</dbReference>
<dbReference type="InterPro" id="IPR026891">
    <property type="entry name" value="Fn3-like"/>
</dbReference>
<evidence type="ECO:0000256" key="3">
    <source>
        <dbReference type="ARBA" id="ARBA00023295"/>
    </source>
</evidence>